<evidence type="ECO:0000313" key="2">
    <source>
        <dbReference type="EMBL" id="KAG7665003.1"/>
    </source>
</evidence>
<proteinExistence type="predicted"/>
<gene>
    <name evidence="2" type="ORF">J8A68_001468</name>
</gene>
<organism evidence="2 3">
    <name type="scientific">[Candida] subhashii</name>
    <dbReference type="NCBI Taxonomy" id="561895"/>
    <lineage>
        <taxon>Eukaryota</taxon>
        <taxon>Fungi</taxon>
        <taxon>Dikarya</taxon>
        <taxon>Ascomycota</taxon>
        <taxon>Saccharomycotina</taxon>
        <taxon>Pichiomycetes</taxon>
        <taxon>Debaryomycetaceae</taxon>
        <taxon>Spathaspora</taxon>
    </lineage>
</organism>
<protein>
    <submittedName>
        <fullName evidence="2">Uncharacterized protein</fullName>
    </submittedName>
</protein>
<feature type="region of interest" description="Disordered" evidence="1">
    <location>
        <begin position="17"/>
        <end position="42"/>
    </location>
</feature>
<evidence type="ECO:0000313" key="3">
    <source>
        <dbReference type="Proteomes" id="UP000694255"/>
    </source>
</evidence>
<name>A0A8J5QRB9_9ASCO</name>
<dbReference type="AlphaFoldDB" id="A0A8J5QRB9"/>
<accession>A0A8J5QRB9</accession>
<sequence length="188" mass="22002">MFEIIFPTITKSKTLPIISQSQRLQQEPPPQSQPKSILKTSNSKQPLLLRKFKSVIFRTNSFSSLQLDIDSIRNDTEPEEDEDEDISSSTLDSFPHPIHEIQTRKIHPTLLQRSQQRAIDKQQEEEDHEEKDENDNELEELEELQTYLQSLKLQYESTISSYTAEYRSKAKPFEFVISHYDNNTDTSQ</sequence>
<feature type="region of interest" description="Disordered" evidence="1">
    <location>
        <begin position="75"/>
        <end position="138"/>
    </location>
</feature>
<feature type="compositionally biased region" description="Acidic residues" evidence="1">
    <location>
        <begin position="123"/>
        <end position="138"/>
    </location>
</feature>
<dbReference type="GeneID" id="73468269"/>
<comment type="caution">
    <text evidence="2">The sequence shown here is derived from an EMBL/GenBank/DDBJ whole genome shotgun (WGS) entry which is preliminary data.</text>
</comment>
<feature type="compositionally biased region" description="Acidic residues" evidence="1">
    <location>
        <begin position="77"/>
        <end position="86"/>
    </location>
</feature>
<reference evidence="2 3" key="1">
    <citation type="journal article" date="2021" name="DNA Res.">
        <title>Genome analysis of Candida subhashii reveals its hybrid nature and dual mitochondrial genome conformations.</title>
        <authorList>
            <person name="Mixao V."/>
            <person name="Hegedusova E."/>
            <person name="Saus E."/>
            <person name="Pryszcz L.P."/>
            <person name="Cillingova A."/>
            <person name="Nosek J."/>
            <person name="Gabaldon T."/>
        </authorList>
    </citation>
    <scope>NUCLEOTIDE SEQUENCE [LARGE SCALE GENOMIC DNA]</scope>
    <source>
        <strain evidence="2 3">CBS 10753</strain>
    </source>
</reference>
<dbReference type="Proteomes" id="UP000694255">
    <property type="component" value="Unassembled WGS sequence"/>
</dbReference>
<evidence type="ECO:0000256" key="1">
    <source>
        <dbReference type="SAM" id="MobiDB-lite"/>
    </source>
</evidence>
<keyword evidence="3" id="KW-1185">Reference proteome</keyword>
<dbReference type="RefSeq" id="XP_049265235.1">
    <property type="nucleotide sequence ID" value="XM_049405124.1"/>
</dbReference>
<dbReference type="EMBL" id="JAGSYN010000055">
    <property type="protein sequence ID" value="KAG7665003.1"/>
    <property type="molecule type" value="Genomic_DNA"/>
</dbReference>